<name>A0ABN1W582_9ACTN</name>
<evidence type="ECO:0000259" key="4">
    <source>
        <dbReference type="SMART" id="SM00418"/>
    </source>
</evidence>
<dbReference type="EMBL" id="BAAALF010000038">
    <property type="protein sequence ID" value="GAA1235785.1"/>
    <property type="molecule type" value="Genomic_DNA"/>
</dbReference>
<protein>
    <submittedName>
        <fullName evidence="5">Winged helix-turn-helix domain-containing protein</fullName>
    </submittedName>
</protein>
<feature type="domain" description="HTH arsR-type" evidence="4">
    <location>
        <begin position="266"/>
        <end position="340"/>
    </location>
</feature>
<proteinExistence type="predicted"/>
<keyword evidence="2" id="KW-0238">DNA-binding</keyword>
<dbReference type="Gene3D" id="1.10.10.10">
    <property type="entry name" value="Winged helix-like DNA-binding domain superfamily/Winged helix DNA-binding domain"/>
    <property type="match status" value="1"/>
</dbReference>
<evidence type="ECO:0000256" key="3">
    <source>
        <dbReference type="ARBA" id="ARBA00023163"/>
    </source>
</evidence>
<evidence type="ECO:0000256" key="2">
    <source>
        <dbReference type="ARBA" id="ARBA00023125"/>
    </source>
</evidence>
<dbReference type="Pfam" id="PF01022">
    <property type="entry name" value="HTH_5"/>
    <property type="match status" value="1"/>
</dbReference>
<dbReference type="PANTHER" id="PTHR43132:SF6">
    <property type="entry name" value="HTH-TYPE TRANSCRIPTIONAL REPRESSOR CZRA"/>
    <property type="match status" value="1"/>
</dbReference>
<dbReference type="InterPro" id="IPR036388">
    <property type="entry name" value="WH-like_DNA-bd_sf"/>
</dbReference>
<dbReference type="InterPro" id="IPR001845">
    <property type="entry name" value="HTH_ArsR_DNA-bd_dom"/>
</dbReference>
<reference evidence="5 6" key="1">
    <citation type="journal article" date="2019" name="Int. J. Syst. Evol. Microbiol.">
        <title>The Global Catalogue of Microorganisms (GCM) 10K type strain sequencing project: providing services to taxonomists for standard genome sequencing and annotation.</title>
        <authorList>
            <consortium name="The Broad Institute Genomics Platform"/>
            <consortium name="The Broad Institute Genome Sequencing Center for Infectious Disease"/>
            <person name="Wu L."/>
            <person name="Ma J."/>
        </authorList>
    </citation>
    <scope>NUCLEOTIDE SEQUENCE [LARGE SCALE GENOMIC DNA]</scope>
    <source>
        <strain evidence="5 6">JCM 13004</strain>
    </source>
</reference>
<sequence length="341" mass="37035">MGLWLVDTDTLAGSRFVVSPLAETVACVKVLQSAAAAHPGERDWLAAQLPSYRERLAGDPVTALLIRIGLGRPWNADFLTLPPQPPPAGSPAGNRDGERTFAREVARIRDTAPEAARADLARSMDGALPAQLDRADLPERAADLLTWVWTHAVLPSWPQRRRVIEADVIARTAQLSRGGWAAALNDLRPNTRWLGDGRLRINAHDYPDRELPGVQLMFVPVTPKKGWVSWETPPVAGEQRAEHRYAMVYPCAGALAEAGRTAAPEALGRLLGTARAGVLVLLDSPKSTTQLVALTGQPLGSVGRHLKVLLDARLVQRRRAGRSVLYFRTAAGETLLRAQET</sequence>
<dbReference type="SMART" id="SM00418">
    <property type="entry name" value="HTH_ARSR"/>
    <property type="match status" value="1"/>
</dbReference>
<dbReference type="InterPro" id="IPR011991">
    <property type="entry name" value="ArsR-like_HTH"/>
</dbReference>
<gene>
    <name evidence="5" type="ORF">GCM10009665_27510</name>
</gene>
<evidence type="ECO:0000256" key="1">
    <source>
        <dbReference type="ARBA" id="ARBA00023015"/>
    </source>
</evidence>
<keyword evidence="6" id="KW-1185">Reference proteome</keyword>
<evidence type="ECO:0000313" key="6">
    <source>
        <dbReference type="Proteomes" id="UP001500037"/>
    </source>
</evidence>
<dbReference type="RefSeq" id="WP_344441765.1">
    <property type="nucleotide sequence ID" value="NZ_BAAALF010000038.1"/>
</dbReference>
<keyword evidence="3" id="KW-0804">Transcription</keyword>
<dbReference type="InterPro" id="IPR036390">
    <property type="entry name" value="WH_DNA-bd_sf"/>
</dbReference>
<dbReference type="Proteomes" id="UP001500037">
    <property type="component" value="Unassembled WGS sequence"/>
</dbReference>
<keyword evidence="1" id="KW-0805">Transcription regulation</keyword>
<dbReference type="SUPFAM" id="SSF46785">
    <property type="entry name" value="Winged helix' DNA-binding domain"/>
    <property type="match status" value="1"/>
</dbReference>
<evidence type="ECO:0000313" key="5">
    <source>
        <dbReference type="EMBL" id="GAA1235785.1"/>
    </source>
</evidence>
<dbReference type="InterPro" id="IPR051011">
    <property type="entry name" value="Metal_resp_trans_reg"/>
</dbReference>
<dbReference type="PANTHER" id="PTHR43132">
    <property type="entry name" value="ARSENICAL RESISTANCE OPERON REPRESSOR ARSR-RELATED"/>
    <property type="match status" value="1"/>
</dbReference>
<organism evidence="5 6">
    <name type="scientific">Kitasatospora nipponensis</name>
    <dbReference type="NCBI Taxonomy" id="258049"/>
    <lineage>
        <taxon>Bacteria</taxon>
        <taxon>Bacillati</taxon>
        <taxon>Actinomycetota</taxon>
        <taxon>Actinomycetes</taxon>
        <taxon>Kitasatosporales</taxon>
        <taxon>Streptomycetaceae</taxon>
        <taxon>Kitasatospora</taxon>
    </lineage>
</organism>
<comment type="caution">
    <text evidence="5">The sequence shown here is derived from an EMBL/GenBank/DDBJ whole genome shotgun (WGS) entry which is preliminary data.</text>
</comment>
<accession>A0ABN1W582</accession>
<dbReference type="CDD" id="cd00090">
    <property type="entry name" value="HTH_ARSR"/>
    <property type="match status" value="1"/>
</dbReference>